<name>A0AA91VAN1_9BACI</name>
<evidence type="ECO:0000313" key="1">
    <source>
        <dbReference type="EMBL" id="PED81501.1"/>
    </source>
</evidence>
<reference evidence="1 2" key="1">
    <citation type="submission" date="2017-09" db="EMBL/GenBank/DDBJ databases">
        <title>Large-scale bioinformatics analysis of Bacillus genomes uncovers conserved roles of natural products in bacterial physiology.</title>
        <authorList>
            <consortium name="Agbiome Team Llc"/>
            <person name="Bleich R.M."/>
            <person name="Grubbs K.J."/>
            <person name="Santa Maria K.C."/>
            <person name="Allen S.E."/>
            <person name="Farag S."/>
            <person name="Shank E.A."/>
            <person name="Bowers A."/>
        </authorList>
    </citation>
    <scope>NUCLEOTIDE SEQUENCE [LARGE SCALE GENOMIC DNA]</scope>
    <source>
        <strain evidence="1 2">AFS092012</strain>
    </source>
</reference>
<organism evidence="1 2">
    <name type="scientific">Bacillus pseudomycoides</name>
    <dbReference type="NCBI Taxonomy" id="64104"/>
    <lineage>
        <taxon>Bacteria</taxon>
        <taxon>Bacillati</taxon>
        <taxon>Bacillota</taxon>
        <taxon>Bacilli</taxon>
        <taxon>Bacillales</taxon>
        <taxon>Bacillaceae</taxon>
        <taxon>Bacillus</taxon>
        <taxon>Bacillus cereus group</taxon>
    </lineage>
</organism>
<accession>A0AA91VAN1</accession>
<dbReference type="AlphaFoldDB" id="A0AA91VAN1"/>
<proteinExistence type="predicted"/>
<sequence>MKKASYLLSTRCSWAIKVFKNESQYSQRRGYQLFPYKGIMFGIELFSKRVELIGGHYGII</sequence>
<dbReference type="EMBL" id="NVOR01000063">
    <property type="protein sequence ID" value="PED81501.1"/>
    <property type="molecule type" value="Genomic_DNA"/>
</dbReference>
<protein>
    <submittedName>
        <fullName evidence="1">Uncharacterized protein</fullName>
    </submittedName>
</protein>
<comment type="caution">
    <text evidence="1">The sequence shown here is derived from an EMBL/GenBank/DDBJ whole genome shotgun (WGS) entry which is preliminary data.</text>
</comment>
<dbReference type="Proteomes" id="UP000221020">
    <property type="component" value="Unassembled WGS sequence"/>
</dbReference>
<gene>
    <name evidence="1" type="ORF">CON65_16750</name>
</gene>
<evidence type="ECO:0000313" key="2">
    <source>
        <dbReference type="Proteomes" id="UP000221020"/>
    </source>
</evidence>